<dbReference type="Gene3D" id="1.10.3730.20">
    <property type="match status" value="1"/>
</dbReference>
<dbReference type="EMBL" id="CACSIP010000001">
    <property type="protein sequence ID" value="CAA0082680.1"/>
    <property type="molecule type" value="Genomic_DNA"/>
</dbReference>
<dbReference type="GO" id="GO:0046677">
    <property type="term" value="P:response to antibiotic"/>
    <property type="evidence" value="ECO:0007669"/>
    <property type="project" value="UniProtKB-KW"/>
</dbReference>
<feature type="transmembrane region" description="Helical" evidence="10">
    <location>
        <begin position="81"/>
        <end position="99"/>
    </location>
</feature>
<comment type="subcellular location">
    <subcellularLocation>
        <location evidence="1 9">Cell membrane</location>
        <topology evidence="1 9">Multi-pass membrane protein</topology>
    </subcellularLocation>
</comment>
<keyword evidence="12" id="KW-1185">Reference proteome</keyword>
<evidence type="ECO:0000256" key="1">
    <source>
        <dbReference type="ARBA" id="ARBA00004651"/>
    </source>
</evidence>
<sequence length="117" mass="11776">MTWLYLGGAILCEVAATLSLKGSATVPVLYIVVVAGYLASFVFLTAVLKRGMGVGVAYGIWAATGVALVACLSALLFGEAFTMAMAIGLACIIAGVLMVETGSRPVRTDVGASAAGD</sequence>
<dbReference type="GO" id="GO:0015199">
    <property type="term" value="F:amino-acid betaine transmembrane transporter activity"/>
    <property type="evidence" value="ECO:0007669"/>
    <property type="project" value="TreeGrafter"/>
</dbReference>
<organism evidence="11 12">
    <name type="scientific">Mycolicibacterium vanbaalenii</name>
    <name type="common">Mycobacterium vanbaalenii</name>
    <dbReference type="NCBI Taxonomy" id="110539"/>
    <lineage>
        <taxon>Bacteria</taxon>
        <taxon>Bacillati</taxon>
        <taxon>Actinomycetota</taxon>
        <taxon>Actinomycetes</taxon>
        <taxon>Mycobacteriales</taxon>
        <taxon>Mycobacteriaceae</taxon>
        <taxon>Mycolicibacterium</taxon>
    </lineage>
</organism>
<evidence type="ECO:0000313" key="12">
    <source>
        <dbReference type="Proteomes" id="UP000430146"/>
    </source>
</evidence>
<reference evidence="11 12" key="1">
    <citation type="submission" date="2019-11" db="EMBL/GenBank/DDBJ databases">
        <authorList>
            <person name="Holert J."/>
        </authorList>
    </citation>
    <scope>NUCLEOTIDE SEQUENCE [LARGE SCALE GENOMIC DNA]</scope>
    <source>
        <strain evidence="11">BC8_1</strain>
    </source>
</reference>
<gene>
    <name evidence="11" type="primary">mdtJ</name>
    <name evidence="11" type="ORF">AELLOGFF_00483</name>
</gene>
<keyword evidence="3" id="KW-0813">Transport</keyword>
<evidence type="ECO:0000256" key="8">
    <source>
        <dbReference type="ARBA" id="ARBA00023251"/>
    </source>
</evidence>
<evidence type="ECO:0000313" key="11">
    <source>
        <dbReference type="EMBL" id="CAA0082680.1"/>
    </source>
</evidence>
<evidence type="ECO:0000256" key="6">
    <source>
        <dbReference type="ARBA" id="ARBA00022989"/>
    </source>
</evidence>
<dbReference type="RefSeq" id="WP_159228748.1">
    <property type="nucleotide sequence ID" value="NZ_CACSIP010000001.1"/>
</dbReference>
<evidence type="ECO:0000256" key="10">
    <source>
        <dbReference type="SAM" id="Phobius"/>
    </source>
</evidence>
<feature type="transmembrane region" description="Helical" evidence="10">
    <location>
        <begin position="27"/>
        <end position="48"/>
    </location>
</feature>
<dbReference type="PANTHER" id="PTHR30561:SF1">
    <property type="entry name" value="MULTIDRUG TRANSPORTER EMRE"/>
    <property type="match status" value="1"/>
</dbReference>
<dbReference type="InterPro" id="IPR045324">
    <property type="entry name" value="Small_multidrug_res"/>
</dbReference>
<dbReference type="GO" id="GO:0015220">
    <property type="term" value="F:choline transmembrane transporter activity"/>
    <property type="evidence" value="ECO:0007669"/>
    <property type="project" value="TreeGrafter"/>
</dbReference>
<dbReference type="SUPFAM" id="SSF103481">
    <property type="entry name" value="Multidrug resistance efflux transporter EmrE"/>
    <property type="match status" value="1"/>
</dbReference>
<proteinExistence type="inferred from homology"/>
<keyword evidence="7 10" id="KW-0472">Membrane</keyword>
<dbReference type="GO" id="GO:0031460">
    <property type="term" value="P:glycine betaine transport"/>
    <property type="evidence" value="ECO:0007669"/>
    <property type="project" value="TreeGrafter"/>
</dbReference>
<dbReference type="InterPro" id="IPR037185">
    <property type="entry name" value="EmrE-like"/>
</dbReference>
<evidence type="ECO:0000256" key="3">
    <source>
        <dbReference type="ARBA" id="ARBA00022448"/>
    </source>
</evidence>
<name>A0A5S9N125_MYCVN</name>
<dbReference type="OrthoDB" id="3175079at2"/>
<evidence type="ECO:0000256" key="2">
    <source>
        <dbReference type="ARBA" id="ARBA00007822"/>
    </source>
</evidence>
<keyword evidence="8" id="KW-0046">Antibiotic resistance</keyword>
<evidence type="ECO:0000256" key="7">
    <source>
        <dbReference type="ARBA" id="ARBA00023136"/>
    </source>
</evidence>
<dbReference type="Pfam" id="PF00893">
    <property type="entry name" value="Multi_Drug_Res"/>
    <property type="match status" value="1"/>
</dbReference>
<dbReference type="AlphaFoldDB" id="A0A5S9N125"/>
<comment type="similarity">
    <text evidence="2">Belongs to the drug/metabolite transporter (DMT) superfamily. Small multidrug resistance (SMR) (TC 2.A.7.1) family. Mmr subfamily.</text>
</comment>
<evidence type="ECO:0000256" key="4">
    <source>
        <dbReference type="ARBA" id="ARBA00022475"/>
    </source>
</evidence>
<keyword evidence="6 10" id="KW-1133">Transmembrane helix</keyword>
<keyword evidence="4" id="KW-1003">Cell membrane</keyword>
<dbReference type="GO" id="GO:0005886">
    <property type="term" value="C:plasma membrane"/>
    <property type="evidence" value="ECO:0007669"/>
    <property type="project" value="UniProtKB-SubCell"/>
</dbReference>
<protein>
    <submittedName>
        <fullName evidence="11">Spermidine export protein MdtJ</fullName>
    </submittedName>
</protein>
<dbReference type="PANTHER" id="PTHR30561">
    <property type="entry name" value="SMR FAMILY PROTON-DEPENDENT DRUG EFFLUX TRANSPORTER SUGE"/>
    <property type="match status" value="1"/>
</dbReference>
<evidence type="ECO:0000256" key="9">
    <source>
        <dbReference type="RuleBase" id="RU003942"/>
    </source>
</evidence>
<dbReference type="GO" id="GO:0015297">
    <property type="term" value="F:antiporter activity"/>
    <property type="evidence" value="ECO:0007669"/>
    <property type="project" value="TreeGrafter"/>
</dbReference>
<keyword evidence="5 9" id="KW-0812">Transmembrane</keyword>
<feature type="transmembrane region" description="Helical" evidence="10">
    <location>
        <begin position="55"/>
        <end position="75"/>
    </location>
</feature>
<dbReference type="Proteomes" id="UP000430146">
    <property type="component" value="Unassembled WGS sequence"/>
</dbReference>
<dbReference type="InterPro" id="IPR000390">
    <property type="entry name" value="Small_drug/metabolite_transptr"/>
</dbReference>
<accession>A0A5S9N125</accession>
<evidence type="ECO:0000256" key="5">
    <source>
        <dbReference type="ARBA" id="ARBA00022692"/>
    </source>
</evidence>